<dbReference type="InterPro" id="IPR025943">
    <property type="entry name" value="Sigma_54_int_dom_ATP-bd_2"/>
</dbReference>
<accession>A0A420ELE0</accession>
<evidence type="ECO:0000256" key="1">
    <source>
        <dbReference type="ARBA" id="ARBA00022741"/>
    </source>
</evidence>
<evidence type="ECO:0000313" key="7">
    <source>
        <dbReference type="EMBL" id="RKF21561.1"/>
    </source>
</evidence>
<dbReference type="EMBL" id="RAQO01000002">
    <property type="protein sequence ID" value="RKF21561.1"/>
    <property type="molecule type" value="Genomic_DNA"/>
</dbReference>
<keyword evidence="2" id="KW-0067">ATP-binding</keyword>
<dbReference type="Pfam" id="PF13556">
    <property type="entry name" value="HTH_30"/>
    <property type="match status" value="1"/>
</dbReference>
<evidence type="ECO:0000256" key="4">
    <source>
        <dbReference type="ARBA" id="ARBA00023125"/>
    </source>
</evidence>
<feature type="domain" description="Sigma-54 factor interaction" evidence="6">
    <location>
        <begin position="306"/>
        <end position="532"/>
    </location>
</feature>
<keyword evidence="3" id="KW-0805">Transcription regulation</keyword>
<dbReference type="SUPFAM" id="SSF46689">
    <property type="entry name" value="Homeodomain-like"/>
    <property type="match status" value="1"/>
</dbReference>
<evidence type="ECO:0000313" key="8">
    <source>
        <dbReference type="Proteomes" id="UP000286482"/>
    </source>
</evidence>
<evidence type="ECO:0000259" key="6">
    <source>
        <dbReference type="PROSITE" id="PS50045"/>
    </source>
</evidence>
<keyword evidence="8" id="KW-1185">Reference proteome</keyword>
<dbReference type="InterPro" id="IPR003593">
    <property type="entry name" value="AAA+_ATPase"/>
</dbReference>
<evidence type="ECO:0000256" key="2">
    <source>
        <dbReference type="ARBA" id="ARBA00022840"/>
    </source>
</evidence>
<dbReference type="PANTHER" id="PTHR32071">
    <property type="entry name" value="TRANSCRIPTIONAL REGULATORY PROTEIN"/>
    <property type="match status" value="1"/>
</dbReference>
<name>A0A420ELE0_9ALTE</name>
<dbReference type="Gene3D" id="1.10.10.60">
    <property type="entry name" value="Homeodomain-like"/>
    <property type="match status" value="1"/>
</dbReference>
<dbReference type="PROSITE" id="PS50045">
    <property type="entry name" value="SIGMA54_INTERACT_4"/>
    <property type="match status" value="1"/>
</dbReference>
<gene>
    <name evidence="7" type="ORF">DBZ36_01320</name>
</gene>
<dbReference type="InterPro" id="IPR002078">
    <property type="entry name" value="Sigma_54_int"/>
</dbReference>
<dbReference type="InterPro" id="IPR058031">
    <property type="entry name" value="AAA_lid_NorR"/>
</dbReference>
<dbReference type="Pfam" id="PF25601">
    <property type="entry name" value="AAA_lid_14"/>
    <property type="match status" value="1"/>
</dbReference>
<dbReference type="SMART" id="SM00382">
    <property type="entry name" value="AAA"/>
    <property type="match status" value="1"/>
</dbReference>
<evidence type="ECO:0000256" key="3">
    <source>
        <dbReference type="ARBA" id="ARBA00023015"/>
    </source>
</evidence>
<dbReference type="GO" id="GO:0005524">
    <property type="term" value="F:ATP binding"/>
    <property type="evidence" value="ECO:0007669"/>
    <property type="project" value="UniProtKB-KW"/>
</dbReference>
<dbReference type="InterPro" id="IPR025736">
    <property type="entry name" value="PucR_C-HTH_dom"/>
</dbReference>
<evidence type="ECO:0000256" key="5">
    <source>
        <dbReference type="ARBA" id="ARBA00023163"/>
    </source>
</evidence>
<organism evidence="7 8">
    <name type="scientific">Alginatibacterium sediminis</name>
    <dbReference type="NCBI Taxonomy" id="2164068"/>
    <lineage>
        <taxon>Bacteria</taxon>
        <taxon>Pseudomonadati</taxon>
        <taxon>Pseudomonadota</taxon>
        <taxon>Gammaproteobacteria</taxon>
        <taxon>Alteromonadales</taxon>
        <taxon>Alteromonadaceae</taxon>
        <taxon>Alginatibacterium</taxon>
    </lineage>
</organism>
<dbReference type="Gene3D" id="1.10.8.60">
    <property type="match status" value="1"/>
</dbReference>
<dbReference type="AlphaFoldDB" id="A0A420ELE0"/>
<dbReference type="InterPro" id="IPR009057">
    <property type="entry name" value="Homeodomain-like_sf"/>
</dbReference>
<sequence length="615" mass="69101">MLEQDQHQSIIQKSWQRCRDIGLDHDTKPIVEKLEGSHLKVLVDEHDKLIQTTHHQVLPCYENLLVNSSSQVVLADKQGTVLQQWGKPSFANSKQALFRSGISWQEQCFGTNAIGTALKTKTPVQIQQDEHFLSANRFMNGAAAPIFGIDRQLVGVIDISSDSFLPQSHTLGMVRLMSQAVENHLISSFYQRLNYCLTFNTSPDNIDSQWSALMVINHAGCVIAVNRRAEQLLEGSIVGEPIDRLFGLSLTQLESLSQAHFFQLQCRQECRFYAQLHIPEHDRTSTSVAFRKPKIAKPNKSSLEQLKLGDPIMDKAVFQASRVMDKDIPILVRGETGVGKEVFVRALHNSSRRSESELVTINCAAIPKDLVESELFGYAKGAFTGSNTKGHIGLIRQAAGGTLFLDEIGDMPLSVQARLLRVLQEKQVTPLGSVESFTVDFKLITATHKDLKTAVTEGSFRQDLYYRICGLQIVLPSLKQRLDKRRLIENIFDKLSSHARASLSEEVMSYLLVYHWPGNIRQLRSILEVALALAIDEQVELEHLELDIIEYVDQLNLGATDIDGNLDQERDAFAQIYFANRCNVSLTAKQLHVSRNTVYKRLRSFGINAKLDPEA</sequence>
<dbReference type="InterPro" id="IPR029016">
    <property type="entry name" value="GAF-like_dom_sf"/>
</dbReference>
<dbReference type="GO" id="GO:0006355">
    <property type="term" value="P:regulation of DNA-templated transcription"/>
    <property type="evidence" value="ECO:0007669"/>
    <property type="project" value="InterPro"/>
</dbReference>
<dbReference type="Gene3D" id="3.40.50.300">
    <property type="entry name" value="P-loop containing nucleotide triphosphate hydrolases"/>
    <property type="match status" value="1"/>
</dbReference>
<dbReference type="PROSITE" id="PS00676">
    <property type="entry name" value="SIGMA54_INTERACT_2"/>
    <property type="match status" value="1"/>
</dbReference>
<dbReference type="Pfam" id="PF00158">
    <property type="entry name" value="Sigma54_activat"/>
    <property type="match status" value="1"/>
</dbReference>
<keyword evidence="1" id="KW-0547">Nucleotide-binding</keyword>
<dbReference type="CDD" id="cd00009">
    <property type="entry name" value="AAA"/>
    <property type="match status" value="1"/>
</dbReference>
<dbReference type="OrthoDB" id="9804019at2"/>
<proteinExistence type="predicted"/>
<reference evidence="7 8" key="1">
    <citation type="submission" date="2018-09" db="EMBL/GenBank/DDBJ databases">
        <authorList>
            <person name="Wang Z."/>
        </authorList>
    </citation>
    <scope>NUCLEOTIDE SEQUENCE [LARGE SCALE GENOMIC DNA]</scope>
    <source>
        <strain evidence="7 8">ALS 81</strain>
    </source>
</reference>
<keyword evidence="4" id="KW-0238">DNA-binding</keyword>
<dbReference type="Proteomes" id="UP000286482">
    <property type="component" value="Unassembled WGS sequence"/>
</dbReference>
<dbReference type="GO" id="GO:0003677">
    <property type="term" value="F:DNA binding"/>
    <property type="evidence" value="ECO:0007669"/>
    <property type="project" value="UniProtKB-KW"/>
</dbReference>
<dbReference type="FunFam" id="3.40.50.300:FF:000006">
    <property type="entry name" value="DNA-binding transcriptional regulator NtrC"/>
    <property type="match status" value="1"/>
</dbReference>
<dbReference type="Gene3D" id="3.30.450.40">
    <property type="match status" value="1"/>
</dbReference>
<dbReference type="InterPro" id="IPR003018">
    <property type="entry name" value="GAF"/>
</dbReference>
<dbReference type="InterPro" id="IPR025662">
    <property type="entry name" value="Sigma_54_int_dom_ATP-bd_1"/>
</dbReference>
<dbReference type="SUPFAM" id="SSF52540">
    <property type="entry name" value="P-loop containing nucleoside triphosphate hydrolases"/>
    <property type="match status" value="1"/>
</dbReference>
<dbReference type="PANTHER" id="PTHR32071:SF77">
    <property type="entry name" value="TRANSCRIPTIONAL REGULATORY PROTEIN"/>
    <property type="match status" value="1"/>
</dbReference>
<dbReference type="InterPro" id="IPR027417">
    <property type="entry name" value="P-loop_NTPase"/>
</dbReference>
<dbReference type="Pfam" id="PF01590">
    <property type="entry name" value="GAF"/>
    <property type="match status" value="1"/>
</dbReference>
<protein>
    <submittedName>
        <fullName evidence="7">Sigma-54-dependent Fis family transcriptional regulator</fullName>
    </submittedName>
</protein>
<dbReference type="PROSITE" id="PS00675">
    <property type="entry name" value="SIGMA54_INTERACT_1"/>
    <property type="match status" value="1"/>
</dbReference>
<comment type="caution">
    <text evidence="7">The sequence shown here is derived from an EMBL/GenBank/DDBJ whole genome shotgun (WGS) entry which is preliminary data.</text>
</comment>
<keyword evidence="5" id="KW-0804">Transcription</keyword>